<comment type="catalytic activity">
    <reaction evidence="1">
        <text>4-amino-5-aminomethyl-2-methylpyrimidine + H2O = 4-amino-5-hydroxymethyl-2-methylpyrimidine + NH4(+)</text>
        <dbReference type="Rhea" id="RHEA:31799"/>
        <dbReference type="ChEBI" id="CHEBI:15377"/>
        <dbReference type="ChEBI" id="CHEBI:16892"/>
        <dbReference type="ChEBI" id="CHEBI:28938"/>
        <dbReference type="ChEBI" id="CHEBI:63416"/>
        <dbReference type="EC" id="3.5.99.2"/>
    </reaction>
</comment>
<comment type="catalytic activity">
    <reaction evidence="7">
        <text>N-formyl-4-amino-5-aminomethyl-2-methylpyrimidine + H2O = 4-amino-5-aminomethyl-2-methylpyrimidine + formate</text>
        <dbReference type="Rhea" id="RHEA:46212"/>
        <dbReference type="ChEBI" id="CHEBI:15377"/>
        <dbReference type="ChEBI" id="CHEBI:15740"/>
        <dbReference type="ChEBI" id="CHEBI:63416"/>
        <dbReference type="ChEBI" id="CHEBI:85895"/>
    </reaction>
</comment>
<comment type="pathway">
    <text evidence="2">Cofactor biosynthesis; thiamine diphosphate biosynthesis.</text>
</comment>
<sequence length="224" mass="25669">MEGLDRGAMVDTWLKKYRLMYLGAIRHPFILGIRDGSVDMSSFKRWLAQDYLFVRAFVAFLASVLIKAWKETEDNSDVDVILAGVAALNDEIAWFKKEASKWDVTLDGVEAQKINLDYCNFLESLMSSDISYTQSITILWAIEVIYQESFAHCLEDGSKIPDELKETCNRWGNESFGQYCLNLKNIANRRLEKASDDVLVKTEVSLLRILEHEVEFWNMSQGAS</sequence>
<dbReference type="CDD" id="cd19357">
    <property type="entry name" value="TenA_E_At3g16990-like"/>
    <property type="match status" value="1"/>
</dbReference>
<evidence type="ECO:0000256" key="4">
    <source>
        <dbReference type="ARBA" id="ARBA00022801"/>
    </source>
</evidence>
<organism evidence="13 14">
    <name type="scientific">Dorcoceras hygrometricum</name>
    <dbReference type="NCBI Taxonomy" id="472368"/>
    <lineage>
        <taxon>Eukaryota</taxon>
        <taxon>Viridiplantae</taxon>
        <taxon>Streptophyta</taxon>
        <taxon>Embryophyta</taxon>
        <taxon>Tracheophyta</taxon>
        <taxon>Spermatophyta</taxon>
        <taxon>Magnoliopsida</taxon>
        <taxon>eudicotyledons</taxon>
        <taxon>Gunneridae</taxon>
        <taxon>Pentapetalae</taxon>
        <taxon>asterids</taxon>
        <taxon>lamiids</taxon>
        <taxon>Lamiales</taxon>
        <taxon>Gesneriaceae</taxon>
        <taxon>Didymocarpoideae</taxon>
        <taxon>Trichosporeae</taxon>
        <taxon>Loxocarpinae</taxon>
        <taxon>Dorcoceras</taxon>
    </lineage>
</organism>
<dbReference type="InterPro" id="IPR016084">
    <property type="entry name" value="Haem_Oase-like_multi-hlx"/>
</dbReference>
<evidence type="ECO:0000256" key="1">
    <source>
        <dbReference type="ARBA" id="ARBA00001881"/>
    </source>
</evidence>
<dbReference type="Pfam" id="PF03070">
    <property type="entry name" value="TENA_THI-4"/>
    <property type="match status" value="1"/>
</dbReference>
<dbReference type="AlphaFoldDB" id="A0A2Z7B5J6"/>
<protein>
    <recommendedName>
        <fullName evidence="3">aminopyrimidine aminohydrolase</fullName>
        <ecNumber evidence="3">3.5.99.2</ecNumber>
    </recommendedName>
    <alternativeName>
        <fullName evidence="10">Aminopyrimidine aminohydrolase</fullName>
    </alternativeName>
    <alternativeName>
        <fullName evidence="11">Formylaminopyrimidine amidohydrolase</fullName>
    </alternativeName>
    <alternativeName>
        <fullName evidence="9">Formylaminopyrimidine deformylase</fullName>
    </alternativeName>
</protein>
<keyword evidence="5" id="KW-0784">Thiamine biosynthesis</keyword>
<gene>
    <name evidence="13" type="ORF">F511_17355</name>
</gene>
<dbReference type="InterPro" id="IPR050967">
    <property type="entry name" value="Thiamine_Salvage_TenA"/>
</dbReference>
<evidence type="ECO:0000256" key="2">
    <source>
        <dbReference type="ARBA" id="ARBA00004948"/>
    </source>
</evidence>
<dbReference type="InterPro" id="IPR004305">
    <property type="entry name" value="Thiaminase-2/PQQC"/>
</dbReference>
<evidence type="ECO:0000256" key="8">
    <source>
        <dbReference type="ARBA" id="ARBA00060919"/>
    </source>
</evidence>
<evidence type="ECO:0000313" key="14">
    <source>
        <dbReference type="Proteomes" id="UP000250235"/>
    </source>
</evidence>
<dbReference type="GO" id="GO:0050334">
    <property type="term" value="F:thiaminase activity"/>
    <property type="evidence" value="ECO:0007669"/>
    <property type="project" value="UniProtKB-EC"/>
</dbReference>
<evidence type="ECO:0000256" key="3">
    <source>
        <dbReference type="ARBA" id="ARBA00012684"/>
    </source>
</evidence>
<keyword evidence="4" id="KW-0378">Hydrolase</keyword>
<keyword evidence="14" id="KW-1185">Reference proteome</keyword>
<evidence type="ECO:0000256" key="9">
    <source>
        <dbReference type="ARBA" id="ARBA00077314"/>
    </source>
</evidence>
<comment type="similarity">
    <text evidence="8">Belongs to the thiaminase-2 family.</text>
</comment>
<reference evidence="13 14" key="1">
    <citation type="journal article" date="2015" name="Proc. Natl. Acad. Sci. U.S.A.">
        <title>The resurrection genome of Boea hygrometrica: A blueprint for survival of dehydration.</title>
        <authorList>
            <person name="Xiao L."/>
            <person name="Yang G."/>
            <person name="Zhang L."/>
            <person name="Yang X."/>
            <person name="Zhao S."/>
            <person name="Ji Z."/>
            <person name="Zhou Q."/>
            <person name="Hu M."/>
            <person name="Wang Y."/>
            <person name="Chen M."/>
            <person name="Xu Y."/>
            <person name="Jin H."/>
            <person name="Xiao X."/>
            <person name="Hu G."/>
            <person name="Bao F."/>
            <person name="Hu Y."/>
            <person name="Wan P."/>
            <person name="Li L."/>
            <person name="Deng X."/>
            <person name="Kuang T."/>
            <person name="Xiang C."/>
            <person name="Zhu J.K."/>
            <person name="Oliver M.J."/>
            <person name="He Y."/>
        </authorList>
    </citation>
    <scope>NUCLEOTIDE SEQUENCE [LARGE SCALE GENOMIC DNA]</scope>
    <source>
        <strain evidence="14">cv. XS01</strain>
    </source>
</reference>
<feature type="domain" description="Thiaminase-2/PQQC" evidence="12">
    <location>
        <begin position="15"/>
        <end position="220"/>
    </location>
</feature>
<evidence type="ECO:0000313" key="13">
    <source>
        <dbReference type="EMBL" id="KZV26989.1"/>
    </source>
</evidence>
<dbReference type="GO" id="GO:0009228">
    <property type="term" value="P:thiamine biosynthetic process"/>
    <property type="evidence" value="ECO:0007669"/>
    <property type="project" value="UniProtKB-KW"/>
</dbReference>
<dbReference type="PANTHER" id="PTHR43198">
    <property type="entry name" value="BIFUNCTIONAL TH2 PROTEIN"/>
    <property type="match status" value="1"/>
</dbReference>
<proteinExistence type="inferred from homology"/>
<evidence type="ECO:0000256" key="11">
    <source>
        <dbReference type="ARBA" id="ARBA00082825"/>
    </source>
</evidence>
<evidence type="ECO:0000256" key="10">
    <source>
        <dbReference type="ARBA" id="ARBA00079571"/>
    </source>
</evidence>
<dbReference type="SUPFAM" id="SSF48613">
    <property type="entry name" value="Heme oxygenase-like"/>
    <property type="match status" value="1"/>
</dbReference>
<evidence type="ECO:0000256" key="6">
    <source>
        <dbReference type="ARBA" id="ARBA00023157"/>
    </source>
</evidence>
<accession>A0A2Z7B5J6</accession>
<dbReference type="Proteomes" id="UP000250235">
    <property type="component" value="Unassembled WGS sequence"/>
</dbReference>
<name>A0A2Z7B5J6_9LAMI</name>
<dbReference type="Gene3D" id="1.20.910.10">
    <property type="entry name" value="Heme oxygenase-like"/>
    <property type="match status" value="1"/>
</dbReference>
<evidence type="ECO:0000259" key="12">
    <source>
        <dbReference type="Pfam" id="PF03070"/>
    </source>
</evidence>
<evidence type="ECO:0000256" key="5">
    <source>
        <dbReference type="ARBA" id="ARBA00022977"/>
    </source>
</evidence>
<keyword evidence="6" id="KW-1015">Disulfide bond</keyword>
<dbReference type="PANTHER" id="PTHR43198:SF5">
    <property type="entry name" value="BIFUNCTIONAL TENA-E PROTEIN"/>
    <property type="match status" value="1"/>
</dbReference>
<dbReference type="EMBL" id="KV010720">
    <property type="protein sequence ID" value="KZV26989.1"/>
    <property type="molecule type" value="Genomic_DNA"/>
</dbReference>
<dbReference type="EC" id="3.5.99.2" evidence="3"/>
<dbReference type="FunFam" id="1.20.910.10:FF:000007">
    <property type="entry name" value="Bifunctional TENA-E protein"/>
    <property type="match status" value="1"/>
</dbReference>
<evidence type="ECO:0000256" key="7">
    <source>
        <dbReference type="ARBA" id="ARBA00050721"/>
    </source>
</evidence>
<dbReference type="GO" id="GO:0005829">
    <property type="term" value="C:cytosol"/>
    <property type="evidence" value="ECO:0007669"/>
    <property type="project" value="TreeGrafter"/>
</dbReference>
<dbReference type="OrthoDB" id="37730at2759"/>